<evidence type="ECO:0000256" key="5">
    <source>
        <dbReference type="ARBA" id="ARBA00022692"/>
    </source>
</evidence>
<keyword evidence="6 13" id="KW-1133">Transmembrane helix</keyword>
<dbReference type="PANTHER" id="PTHR11690:SF288">
    <property type="entry name" value="AMILORIDE-SENSITIVE NA+ CHANNEL-RELATED"/>
    <property type="match status" value="1"/>
</dbReference>
<proteinExistence type="inferred from homology"/>
<dbReference type="InterPro" id="IPR001873">
    <property type="entry name" value="ENaC"/>
</dbReference>
<evidence type="ECO:0000256" key="9">
    <source>
        <dbReference type="ARBA" id="ARBA00023136"/>
    </source>
</evidence>
<dbReference type="Gene3D" id="2.60.470.10">
    <property type="entry name" value="Acid-sensing ion channels like domains"/>
    <property type="match status" value="1"/>
</dbReference>
<dbReference type="OrthoDB" id="6021021at2759"/>
<organism evidence="14 15">
    <name type="scientific">Pararge aegeria aegeria</name>
    <dbReference type="NCBI Taxonomy" id="348720"/>
    <lineage>
        <taxon>Eukaryota</taxon>
        <taxon>Metazoa</taxon>
        <taxon>Ecdysozoa</taxon>
        <taxon>Arthropoda</taxon>
        <taxon>Hexapoda</taxon>
        <taxon>Insecta</taxon>
        <taxon>Pterygota</taxon>
        <taxon>Neoptera</taxon>
        <taxon>Endopterygota</taxon>
        <taxon>Lepidoptera</taxon>
        <taxon>Glossata</taxon>
        <taxon>Ditrysia</taxon>
        <taxon>Papilionoidea</taxon>
        <taxon>Nymphalidae</taxon>
        <taxon>Satyrinae</taxon>
        <taxon>Satyrini</taxon>
        <taxon>Parargina</taxon>
        <taxon>Pararge</taxon>
    </lineage>
</organism>
<keyword evidence="3 12" id="KW-0813">Transport</keyword>
<evidence type="ECO:0000256" key="12">
    <source>
        <dbReference type="RuleBase" id="RU000679"/>
    </source>
</evidence>
<evidence type="ECO:0000313" key="15">
    <source>
        <dbReference type="Proteomes" id="UP000838756"/>
    </source>
</evidence>
<dbReference type="PANTHER" id="PTHR11690">
    <property type="entry name" value="AMILORIDE-SENSITIVE SODIUM CHANNEL-RELATED"/>
    <property type="match status" value="1"/>
</dbReference>
<dbReference type="Pfam" id="PF00858">
    <property type="entry name" value="ASC"/>
    <property type="match status" value="1"/>
</dbReference>
<name>A0A8S4R2P4_9NEOP</name>
<keyword evidence="8 12" id="KW-0406">Ion transport</keyword>
<keyword evidence="10 12" id="KW-0739">Sodium transport</keyword>
<comment type="subcellular location">
    <subcellularLocation>
        <location evidence="1">Membrane</location>
        <topology evidence="1">Multi-pass membrane protein</topology>
    </subcellularLocation>
</comment>
<keyword evidence="9 13" id="KW-0472">Membrane</keyword>
<keyword evidence="15" id="KW-1185">Reference proteome</keyword>
<evidence type="ECO:0000256" key="2">
    <source>
        <dbReference type="ARBA" id="ARBA00007193"/>
    </source>
</evidence>
<protein>
    <submittedName>
        <fullName evidence="14">Jg17286 protein</fullName>
    </submittedName>
</protein>
<dbReference type="Gene3D" id="1.10.287.770">
    <property type="entry name" value="YojJ-like"/>
    <property type="match status" value="1"/>
</dbReference>
<evidence type="ECO:0000256" key="3">
    <source>
        <dbReference type="ARBA" id="ARBA00022448"/>
    </source>
</evidence>
<evidence type="ECO:0000256" key="10">
    <source>
        <dbReference type="ARBA" id="ARBA00023201"/>
    </source>
</evidence>
<feature type="transmembrane region" description="Helical" evidence="13">
    <location>
        <begin position="66"/>
        <end position="84"/>
    </location>
</feature>
<evidence type="ECO:0000256" key="11">
    <source>
        <dbReference type="ARBA" id="ARBA00023303"/>
    </source>
</evidence>
<dbReference type="PRINTS" id="PR01078">
    <property type="entry name" value="AMINACHANNEL"/>
</dbReference>
<dbReference type="EMBL" id="CAKXAJ010024672">
    <property type="protein sequence ID" value="CAH2229045.1"/>
    <property type="molecule type" value="Genomic_DNA"/>
</dbReference>
<reference evidence="14" key="1">
    <citation type="submission" date="2022-03" db="EMBL/GenBank/DDBJ databases">
        <authorList>
            <person name="Lindestad O."/>
        </authorList>
    </citation>
    <scope>NUCLEOTIDE SEQUENCE</scope>
</reference>
<dbReference type="Proteomes" id="UP000838756">
    <property type="component" value="Unassembled WGS sequence"/>
</dbReference>
<comment type="caution">
    <text evidence="14">The sequence shown here is derived from an EMBL/GenBank/DDBJ whole genome shotgun (WGS) entry which is preliminary data.</text>
</comment>
<keyword evidence="5 12" id="KW-0812">Transmembrane</keyword>
<dbReference type="AlphaFoldDB" id="A0A8S4R2P4"/>
<evidence type="ECO:0000256" key="4">
    <source>
        <dbReference type="ARBA" id="ARBA00022461"/>
    </source>
</evidence>
<sequence>METQSRTQFDENIDVVDQEKPDGIVRMRMRRNKKKSIKQQFLEGFEKFNRISKEVKERERTPVEKIVWLLIFLICFSYCGCLIWKSYWKWMKSPSIVLLTENSESILKIPFPAVTVCPERKIRTSVFSFEEYNFNISEYSYENLTEKEQQMYEDMLMICDWSHTEIKGRKFSKANETVSNIRKVSPKLSNVIQLCKWNGKLRSCSNMFTTIFTETGLCYTFNTIGPVDMFRIDKLNSDYEYMPNLTRTRIKNWTPQNSYLLNAPMDHTYPERGSGAGAKAGLKLILSEDIKGMDPDCKGMISGFKILLHHPTELPRLTQQYIRIPIYEEVTIAFKPKKIVTSNGLRMFPPERRQCYYTGEHNLKYFKLYTQTNCEFECLSNFTYARCDCVHYSMPHGPDMNICSIGSLNCTESAEFELSMLNINRHLDHGSGNVTAEEAIRIADDCKCLPTCTSITYETEISQLELDYQNKYAYRWKGFKMSKSKLSSVVIFFKHALFNISKRAELYSTSDILASCGGLLGLFMGFSVINIVETLYFCILRAHRQRKNRAKDQEDSHEEVVQDSMKKY</sequence>
<keyword evidence="11 12" id="KW-0407">Ion channel</keyword>
<evidence type="ECO:0000256" key="6">
    <source>
        <dbReference type="ARBA" id="ARBA00022989"/>
    </source>
</evidence>
<evidence type="ECO:0000256" key="1">
    <source>
        <dbReference type="ARBA" id="ARBA00004141"/>
    </source>
</evidence>
<evidence type="ECO:0000256" key="7">
    <source>
        <dbReference type="ARBA" id="ARBA00023053"/>
    </source>
</evidence>
<comment type="similarity">
    <text evidence="2 12">Belongs to the amiloride-sensitive sodium channel (TC 1.A.6) family.</text>
</comment>
<dbReference type="GO" id="GO:0005886">
    <property type="term" value="C:plasma membrane"/>
    <property type="evidence" value="ECO:0007669"/>
    <property type="project" value="TreeGrafter"/>
</dbReference>
<keyword evidence="4 12" id="KW-0894">Sodium channel</keyword>
<gene>
    <name evidence="14" type="primary">jg17286</name>
    <name evidence="14" type="ORF">PAEG_LOCUS8545</name>
</gene>
<keyword evidence="7" id="KW-0915">Sodium</keyword>
<evidence type="ECO:0000256" key="13">
    <source>
        <dbReference type="SAM" id="Phobius"/>
    </source>
</evidence>
<dbReference type="GO" id="GO:0015280">
    <property type="term" value="F:ligand-gated sodium channel activity"/>
    <property type="evidence" value="ECO:0007669"/>
    <property type="project" value="TreeGrafter"/>
</dbReference>
<evidence type="ECO:0000313" key="14">
    <source>
        <dbReference type="EMBL" id="CAH2229045.1"/>
    </source>
</evidence>
<accession>A0A8S4R2P4</accession>
<feature type="transmembrane region" description="Helical" evidence="13">
    <location>
        <begin position="512"/>
        <end position="539"/>
    </location>
</feature>
<evidence type="ECO:0000256" key="8">
    <source>
        <dbReference type="ARBA" id="ARBA00023065"/>
    </source>
</evidence>